<dbReference type="InterPro" id="IPR050640">
    <property type="entry name" value="Bact_2-comp_sensor_kinase"/>
</dbReference>
<dbReference type="InterPro" id="IPR036890">
    <property type="entry name" value="HATPase_C_sf"/>
</dbReference>
<dbReference type="PANTHER" id="PTHR34220">
    <property type="entry name" value="SENSOR HISTIDINE KINASE YPDA"/>
    <property type="match status" value="1"/>
</dbReference>
<organism evidence="3 4">
    <name type="scientific">Pedobacter gandavensis</name>
    <dbReference type="NCBI Taxonomy" id="2679963"/>
    <lineage>
        <taxon>Bacteria</taxon>
        <taxon>Pseudomonadati</taxon>
        <taxon>Bacteroidota</taxon>
        <taxon>Sphingobacteriia</taxon>
        <taxon>Sphingobacteriales</taxon>
        <taxon>Sphingobacteriaceae</taxon>
        <taxon>Pedobacter</taxon>
    </lineage>
</organism>
<dbReference type="PANTHER" id="PTHR34220:SF7">
    <property type="entry name" value="SENSOR HISTIDINE KINASE YPDA"/>
    <property type="match status" value="1"/>
</dbReference>
<feature type="transmembrane region" description="Helical" evidence="1">
    <location>
        <begin position="42"/>
        <end position="64"/>
    </location>
</feature>
<gene>
    <name evidence="3" type="ORF">GM920_17180</name>
</gene>
<name>A0ABR6EZC7_9SPHI</name>
<proteinExistence type="predicted"/>
<dbReference type="Gene3D" id="3.30.565.10">
    <property type="entry name" value="Histidine kinase-like ATPase, C-terminal domain"/>
    <property type="match status" value="1"/>
</dbReference>
<dbReference type="Pfam" id="PF06580">
    <property type="entry name" value="His_kinase"/>
    <property type="match status" value="1"/>
</dbReference>
<evidence type="ECO:0000313" key="3">
    <source>
        <dbReference type="EMBL" id="MBB2150635.1"/>
    </source>
</evidence>
<feature type="domain" description="Signal transduction histidine kinase internal region" evidence="2">
    <location>
        <begin position="160"/>
        <end position="239"/>
    </location>
</feature>
<evidence type="ECO:0000313" key="4">
    <source>
        <dbReference type="Proteomes" id="UP000636110"/>
    </source>
</evidence>
<dbReference type="SUPFAM" id="SSF55874">
    <property type="entry name" value="ATPase domain of HSP90 chaperone/DNA topoisomerase II/histidine kinase"/>
    <property type="match status" value="1"/>
</dbReference>
<comment type="caution">
    <text evidence="3">The sequence shown here is derived from an EMBL/GenBank/DDBJ whole genome shotgun (WGS) entry which is preliminary data.</text>
</comment>
<evidence type="ECO:0000256" key="1">
    <source>
        <dbReference type="SAM" id="Phobius"/>
    </source>
</evidence>
<keyword evidence="1" id="KW-1133">Transmembrane helix</keyword>
<protein>
    <submittedName>
        <fullName evidence="3">GHKL domain-containing protein</fullName>
    </submittedName>
</protein>
<feature type="transmembrane region" description="Helical" evidence="1">
    <location>
        <begin position="71"/>
        <end position="96"/>
    </location>
</feature>
<evidence type="ECO:0000259" key="2">
    <source>
        <dbReference type="Pfam" id="PF06580"/>
    </source>
</evidence>
<reference evidence="3 4" key="1">
    <citation type="submission" date="2019-11" db="EMBL/GenBank/DDBJ databases">
        <title>Description of Pedobacter sp. LMG 31462T.</title>
        <authorList>
            <person name="Carlier A."/>
            <person name="Qi S."/>
            <person name="Vandamme P."/>
        </authorList>
    </citation>
    <scope>NUCLEOTIDE SEQUENCE [LARGE SCALE GENOMIC DNA]</scope>
    <source>
        <strain evidence="3 4">LMG 31462</strain>
    </source>
</reference>
<keyword evidence="4" id="KW-1185">Reference proteome</keyword>
<dbReference type="Proteomes" id="UP000636110">
    <property type="component" value="Unassembled WGS sequence"/>
</dbReference>
<keyword evidence="1" id="KW-0472">Membrane</keyword>
<keyword evidence="1" id="KW-0812">Transmembrane</keyword>
<sequence>MKKFHLNKPLVFISAFWIMLGVTLWSQLRTDYPSLNVIGPPALIVLCAAIIAHTLSNVLLPIALKKGTMQVFVLQSFAATTVLTAAIAAVFYGTYWLTIHGTPYDNETQLEQNKDFLVVFLRTIPSALLIIGSTCGFQFYQEHYKMAQKHTLLQQAHLEAQLRILQDQINPHLMFNVLNHLHILMKKDVDLASTLLVKFSEILRYQLYECNRETITLEKEVTYLKNLVAVEKIRWGDELQVDCIWSITNGKRDIVPLLLVPFVENAFKHVSRLPSEKGFVRLSLNQENELLTFSIENSNSPKPARKNESSGLGLENVKQRLQILYPGQHDLQVTRSDTHFKVVLVIHLDQKVNYVGY</sequence>
<accession>A0ABR6EZC7</accession>
<dbReference type="RefSeq" id="WP_182959751.1">
    <property type="nucleotide sequence ID" value="NZ_WNXC01000006.1"/>
</dbReference>
<dbReference type="InterPro" id="IPR010559">
    <property type="entry name" value="Sig_transdc_His_kin_internal"/>
</dbReference>
<dbReference type="EMBL" id="WNXC01000006">
    <property type="protein sequence ID" value="MBB2150635.1"/>
    <property type="molecule type" value="Genomic_DNA"/>
</dbReference>
<feature type="transmembrane region" description="Helical" evidence="1">
    <location>
        <begin position="116"/>
        <end position="140"/>
    </location>
</feature>